<organism evidence="3 4">
    <name type="scientific">Corticicoccus populi</name>
    <dbReference type="NCBI Taxonomy" id="1812821"/>
    <lineage>
        <taxon>Bacteria</taxon>
        <taxon>Bacillati</taxon>
        <taxon>Bacillota</taxon>
        <taxon>Bacilli</taxon>
        <taxon>Bacillales</taxon>
        <taxon>Staphylococcaceae</taxon>
        <taxon>Corticicoccus</taxon>
    </lineage>
</organism>
<name>A0ABW5WY01_9STAP</name>
<feature type="domain" description="HTH merR-type" evidence="2">
    <location>
        <begin position="1"/>
        <end position="70"/>
    </location>
</feature>
<protein>
    <submittedName>
        <fullName evidence="3">MerR family transcriptional regulator</fullName>
    </submittedName>
</protein>
<feature type="domain" description="HTH merR-type" evidence="2">
    <location>
        <begin position="116"/>
        <end position="185"/>
    </location>
</feature>
<dbReference type="PANTHER" id="PTHR30204">
    <property type="entry name" value="REDOX-CYCLING DRUG-SENSING TRANSCRIPTIONAL ACTIVATOR SOXR"/>
    <property type="match status" value="1"/>
</dbReference>
<sequence length="231" mass="26959">MEYTMNEMVKYIGVSNTTLKRYEKNGLIPPVSYTQGKHRRYDDIHLSAFKTVRKLMQGFDVSAVYQLMFYAGKKEFTEAHWIIASAAEELVQKKKTLEVHKDFILNFPEKTIRQKNMRIGELAAYAGIESSTIRYWEERGLIRSEREAGSGYRLFDKDEVRKTIIVSLLRKSVYKIEEIKKIMSTLDSENLTSIKNHYTAVNRELDIHLKRQLEGVSLYMKYCADISSGKF</sequence>
<evidence type="ECO:0000313" key="4">
    <source>
        <dbReference type="Proteomes" id="UP001597519"/>
    </source>
</evidence>
<dbReference type="InterPro" id="IPR047057">
    <property type="entry name" value="MerR_fam"/>
</dbReference>
<accession>A0ABW5WY01</accession>
<reference evidence="4" key="1">
    <citation type="journal article" date="2019" name="Int. J. Syst. Evol. Microbiol.">
        <title>The Global Catalogue of Microorganisms (GCM) 10K type strain sequencing project: providing services to taxonomists for standard genome sequencing and annotation.</title>
        <authorList>
            <consortium name="The Broad Institute Genomics Platform"/>
            <consortium name="The Broad Institute Genome Sequencing Center for Infectious Disease"/>
            <person name="Wu L."/>
            <person name="Ma J."/>
        </authorList>
    </citation>
    <scope>NUCLEOTIDE SEQUENCE [LARGE SCALE GENOMIC DNA]</scope>
    <source>
        <strain evidence="4">KCTC 33575</strain>
    </source>
</reference>
<dbReference type="Gene3D" id="1.10.1660.10">
    <property type="match status" value="2"/>
</dbReference>
<dbReference type="EMBL" id="JBHUOQ010000004">
    <property type="protein sequence ID" value="MFD2831153.1"/>
    <property type="molecule type" value="Genomic_DNA"/>
</dbReference>
<evidence type="ECO:0000256" key="1">
    <source>
        <dbReference type="ARBA" id="ARBA00023125"/>
    </source>
</evidence>
<dbReference type="Proteomes" id="UP001597519">
    <property type="component" value="Unassembled WGS sequence"/>
</dbReference>
<comment type="caution">
    <text evidence="3">The sequence shown here is derived from an EMBL/GenBank/DDBJ whole genome shotgun (WGS) entry which is preliminary data.</text>
</comment>
<evidence type="ECO:0000313" key="3">
    <source>
        <dbReference type="EMBL" id="MFD2831153.1"/>
    </source>
</evidence>
<evidence type="ECO:0000259" key="2">
    <source>
        <dbReference type="PROSITE" id="PS50937"/>
    </source>
</evidence>
<dbReference type="PROSITE" id="PS50937">
    <property type="entry name" value="HTH_MERR_2"/>
    <property type="match status" value="2"/>
</dbReference>
<dbReference type="Pfam" id="PF13411">
    <property type="entry name" value="MerR_1"/>
    <property type="match status" value="2"/>
</dbReference>
<dbReference type="SMART" id="SM00422">
    <property type="entry name" value="HTH_MERR"/>
    <property type="match status" value="2"/>
</dbReference>
<gene>
    <name evidence="3" type="ORF">ACFSX4_11825</name>
</gene>
<dbReference type="InterPro" id="IPR000551">
    <property type="entry name" value="MerR-type_HTH_dom"/>
</dbReference>
<dbReference type="InterPro" id="IPR009061">
    <property type="entry name" value="DNA-bd_dom_put_sf"/>
</dbReference>
<keyword evidence="1" id="KW-0238">DNA-binding</keyword>
<dbReference type="PANTHER" id="PTHR30204:SF93">
    <property type="entry name" value="HTH MERR-TYPE DOMAIN-CONTAINING PROTEIN"/>
    <property type="match status" value="1"/>
</dbReference>
<dbReference type="SUPFAM" id="SSF46955">
    <property type="entry name" value="Putative DNA-binding domain"/>
    <property type="match status" value="2"/>
</dbReference>
<keyword evidence="4" id="KW-1185">Reference proteome</keyword>
<proteinExistence type="predicted"/>
<dbReference type="RefSeq" id="WP_377775106.1">
    <property type="nucleotide sequence ID" value="NZ_JBHUOQ010000004.1"/>
</dbReference>